<gene>
    <name evidence="2" type="ORF">QJV27_09485</name>
</gene>
<name>A0ABT6Q3P5_9PROT</name>
<keyword evidence="1" id="KW-0472">Membrane</keyword>
<protein>
    <submittedName>
        <fullName evidence="2">Uncharacterized protein</fullName>
    </submittedName>
</protein>
<evidence type="ECO:0000256" key="1">
    <source>
        <dbReference type="SAM" id="Phobius"/>
    </source>
</evidence>
<feature type="transmembrane region" description="Helical" evidence="1">
    <location>
        <begin position="143"/>
        <end position="163"/>
    </location>
</feature>
<evidence type="ECO:0000313" key="2">
    <source>
        <dbReference type="EMBL" id="MDI2091593.1"/>
    </source>
</evidence>
<feature type="transmembrane region" description="Helical" evidence="1">
    <location>
        <begin position="67"/>
        <end position="90"/>
    </location>
</feature>
<dbReference type="RefSeq" id="WP_281448682.1">
    <property type="nucleotide sequence ID" value="NZ_JASBAO010000001.1"/>
</dbReference>
<feature type="transmembrane region" description="Helical" evidence="1">
    <location>
        <begin position="41"/>
        <end position="61"/>
    </location>
</feature>
<keyword evidence="3" id="KW-1185">Reference proteome</keyword>
<organism evidence="2 3">
    <name type="scientific">Commensalibacter oyaizuii</name>
    <dbReference type="NCBI Taxonomy" id="3043873"/>
    <lineage>
        <taxon>Bacteria</taxon>
        <taxon>Pseudomonadati</taxon>
        <taxon>Pseudomonadota</taxon>
        <taxon>Alphaproteobacteria</taxon>
        <taxon>Acetobacterales</taxon>
        <taxon>Acetobacteraceae</taxon>
    </lineage>
</organism>
<reference evidence="2" key="1">
    <citation type="submission" date="2023-05" db="EMBL/GenBank/DDBJ databases">
        <title>Whole genome sequence of Commensalibacter sp.</title>
        <authorList>
            <person name="Charoenyingcharoen P."/>
            <person name="Yukphan P."/>
        </authorList>
    </citation>
    <scope>NUCLEOTIDE SEQUENCE</scope>
    <source>
        <strain evidence="2">TBRC 16381</strain>
    </source>
</reference>
<accession>A0ABT6Q3P5</accession>
<dbReference type="Proteomes" id="UP001431634">
    <property type="component" value="Unassembled WGS sequence"/>
</dbReference>
<evidence type="ECO:0000313" key="3">
    <source>
        <dbReference type="Proteomes" id="UP001431634"/>
    </source>
</evidence>
<proteinExistence type="predicted"/>
<dbReference type="EMBL" id="JASBAO010000001">
    <property type="protein sequence ID" value="MDI2091593.1"/>
    <property type="molecule type" value="Genomic_DNA"/>
</dbReference>
<keyword evidence="1" id="KW-0812">Transmembrane</keyword>
<keyword evidence="1" id="KW-1133">Transmembrane helix</keyword>
<sequence>MTEQQDDYDLWLIEFFVQKTKEHMDGLESGLEKLQNRATALFGWTVTLSIASLTACGTGIAKNILPLAIIAGLVSILLTLTAICCVIVLYTKKWKYLEYTTEDIKDFDKGSKIETLKTELVAQNCAIKKNTEYYKRTRRFIRLAWILFISTPVLLITSGIIYLSSL</sequence>
<comment type="caution">
    <text evidence="2">The sequence shown here is derived from an EMBL/GenBank/DDBJ whole genome shotgun (WGS) entry which is preliminary data.</text>
</comment>